<dbReference type="RefSeq" id="WP_194704213.1">
    <property type="nucleotide sequence ID" value="NZ_JADKNH010000026.1"/>
</dbReference>
<dbReference type="Proteomes" id="UP000614200">
    <property type="component" value="Unassembled WGS sequence"/>
</dbReference>
<dbReference type="PROSITE" id="PS50007">
    <property type="entry name" value="PIPLC_X_DOMAIN"/>
    <property type="match status" value="1"/>
</dbReference>
<comment type="caution">
    <text evidence="2">The sequence shown here is derived from an EMBL/GenBank/DDBJ whole genome shotgun (WGS) entry which is preliminary data.</text>
</comment>
<dbReference type="InterPro" id="IPR017946">
    <property type="entry name" value="PLC-like_Pdiesterase_TIM-brl"/>
</dbReference>
<dbReference type="SUPFAM" id="SSF51695">
    <property type="entry name" value="PLC-like phosphodiesterases"/>
    <property type="match status" value="1"/>
</dbReference>
<dbReference type="PROSITE" id="PS51704">
    <property type="entry name" value="GP_PDE"/>
    <property type="match status" value="1"/>
</dbReference>
<feature type="domain" description="GP-PDE" evidence="1">
    <location>
        <begin position="3"/>
        <end position="243"/>
    </location>
</feature>
<evidence type="ECO:0000313" key="2">
    <source>
        <dbReference type="EMBL" id="MBF4695978.1"/>
    </source>
</evidence>
<dbReference type="PANTHER" id="PTHR46211">
    <property type="entry name" value="GLYCEROPHOSPHORYL DIESTER PHOSPHODIESTERASE"/>
    <property type="match status" value="1"/>
</dbReference>
<evidence type="ECO:0000313" key="3">
    <source>
        <dbReference type="Proteomes" id="UP000614200"/>
    </source>
</evidence>
<dbReference type="EMBL" id="JADKNH010000026">
    <property type="protein sequence ID" value="MBF4695978.1"/>
    <property type="molecule type" value="Genomic_DNA"/>
</dbReference>
<evidence type="ECO:0000259" key="1">
    <source>
        <dbReference type="PROSITE" id="PS51704"/>
    </source>
</evidence>
<gene>
    <name evidence="2" type="ORF">ISU02_23005</name>
</gene>
<dbReference type="PANTHER" id="PTHR46211:SF1">
    <property type="entry name" value="GLYCEROPHOSPHODIESTER PHOSPHODIESTERASE, CYTOPLASMIC"/>
    <property type="match status" value="1"/>
</dbReference>
<organism evidence="2 3">
    <name type="scientific">Fusibacter ferrireducens</name>
    <dbReference type="NCBI Taxonomy" id="2785058"/>
    <lineage>
        <taxon>Bacteria</taxon>
        <taxon>Bacillati</taxon>
        <taxon>Bacillota</taxon>
        <taxon>Clostridia</taxon>
        <taxon>Eubacteriales</taxon>
        <taxon>Eubacteriales Family XII. Incertae Sedis</taxon>
        <taxon>Fusibacter</taxon>
    </lineage>
</organism>
<accession>A0ABR9ZZV9</accession>
<dbReference type="InterPro" id="IPR030395">
    <property type="entry name" value="GP_PDE_dom"/>
</dbReference>
<dbReference type="Pfam" id="PF03009">
    <property type="entry name" value="GDPD"/>
    <property type="match status" value="1"/>
</dbReference>
<protein>
    <submittedName>
        <fullName evidence="2">Glycerophosphodiester phosphodiesterase</fullName>
    </submittedName>
</protein>
<keyword evidence="3" id="KW-1185">Reference proteome</keyword>
<sequence length="248" mass="28838">MNTKVLAHRGFKSLYPENTLLAFRKALEIGAHGLELDIHFSKDGELMVFHDFELERMTGTKGYLYDFTCKELKKMPIHQDGHEEKIPLLEEVLILFSEFEKEKPLSEPRILNVEFKAGSLFYPDIEEKALHLCLKYLNKNQLIFSSFDHQALVKIKELNSEVLTGALTASALVDPWLYLNRIQADFYHPHYFTLGGEHLKHMLKHHLKINTYTLNDPQVARQLIQHQIHAIITDCPDKILEILHEEVL</sequence>
<name>A0ABR9ZZV9_9FIRM</name>
<proteinExistence type="predicted"/>
<reference evidence="2 3" key="1">
    <citation type="submission" date="2020-11" db="EMBL/GenBank/DDBJ databases">
        <title>Fusibacter basophilias sp. nov.</title>
        <authorList>
            <person name="Qiu D."/>
        </authorList>
    </citation>
    <scope>NUCLEOTIDE SEQUENCE [LARGE SCALE GENOMIC DNA]</scope>
    <source>
        <strain evidence="2 3">Q10-2</strain>
    </source>
</reference>
<dbReference type="Gene3D" id="3.20.20.190">
    <property type="entry name" value="Phosphatidylinositol (PI) phosphodiesterase"/>
    <property type="match status" value="1"/>
</dbReference>